<evidence type="ECO:0000259" key="11">
    <source>
        <dbReference type="PROSITE" id="PS50990"/>
    </source>
</evidence>
<gene>
    <name evidence="12" type="ORF">ACFPQ5_05245</name>
</gene>
<dbReference type="Gene3D" id="3.40.50.300">
    <property type="entry name" value="P-loop containing nucleotide triphosphate hydrolases"/>
    <property type="match status" value="1"/>
</dbReference>
<feature type="transmembrane region" description="Helical" evidence="8">
    <location>
        <begin position="172"/>
        <end position="196"/>
    </location>
</feature>
<dbReference type="CDD" id="cd02419">
    <property type="entry name" value="Peptidase_C39C"/>
    <property type="match status" value="1"/>
</dbReference>
<dbReference type="PROSITE" id="PS00211">
    <property type="entry name" value="ABC_TRANSPORTER_1"/>
    <property type="match status" value="1"/>
</dbReference>
<protein>
    <submittedName>
        <fullName evidence="12">Peptidase domain-containing ABC transporter</fullName>
    </submittedName>
</protein>
<feature type="domain" description="Peptidase C39" evidence="11">
    <location>
        <begin position="22"/>
        <end position="141"/>
    </location>
</feature>
<feature type="domain" description="ABC transmembrane type-1" evidence="10">
    <location>
        <begin position="175"/>
        <end position="454"/>
    </location>
</feature>
<dbReference type="InterPro" id="IPR005074">
    <property type="entry name" value="Peptidase_C39"/>
</dbReference>
<dbReference type="Gene3D" id="1.20.1560.10">
    <property type="entry name" value="ABC transporter type 1, transmembrane domain"/>
    <property type="match status" value="1"/>
</dbReference>
<dbReference type="InterPro" id="IPR017871">
    <property type="entry name" value="ABC_transporter-like_CS"/>
</dbReference>
<dbReference type="Proteomes" id="UP001596101">
    <property type="component" value="Unassembled WGS sequence"/>
</dbReference>
<dbReference type="EMBL" id="JBHSMR010000008">
    <property type="protein sequence ID" value="MFC5477582.1"/>
    <property type="molecule type" value="Genomic_DNA"/>
</dbReference>
<evidence type="ECO:0000313" key="13">
    <source>
        <dbReference type="Proteomes" id="UP001596101"/>
    </source>
</evidence>
<comment type="subcellular location">
    <subcellularLocation>
        <location evidence="1">Cell membrane</location>
        <topology evidence="1">Multi-pass membrane protein</topology>
    </subcellularLocation>
</comment>
<dbReference type="Pfam" id="PF00664">
    <property type="entry name" value="ABC_membrane"/>
    <property type="match status" value="1"/>
</dbReference>
<keyword evidence="2" id="KW-1003">Cell membrane</keyword>
<evidence type="ECO:0000256" key="6">
    <source>
        <dbReference type="ARBA" id="ARBA00022989"/>
    </source>
</evidence>
<evidence type="ECO:0000259" key="9">
    <source>
        <dbReference type="PROSITE" id="PS50893"/>
    </source>
</evidence>
<dbReference type="RefSeq" id="WP_379752219.1">
    <property type="nucleotide sequence ID" value="NZ_JBHSMR010000008.1"/>
</dbReference>
<organism evidence="12 13">
    <name type="scientific">Massilia suwonensis</name>
    <dbReference type="NCBI Taxonomy" id="648895"/>
    <lineage>
        <taxon>Bacteria</taxon>
        <taxon>Pseudomonadati</taxon>
        <taxon>Pseudomonadota</taxon>
        <taxon>Betaproteobacteria</taxon>
        <taxon>Burkholderiales</taxon>
        <taxon>Oxalobacteraceae</taxon>
        <taxon>Telluria group</taxon>
        <taxon>Massilia</taxon>
    </lineage>
</organism>
<evidence type="ECO:0000256" key="1">
    <source>
        <dbReference type="ARBA" id="ARBA00004651"/>
    </source>
</evidence>
<evidence type="ECO:0000256" key="7">
    <source>
        <dbReference type="ARBA" id="ARBA00023136"/>
    </source>
</evidence>
<name>A0ABW0MKB5_9BURK</name>
<dbReference type="PANTHER" id="PTHR24221">
    <property type="entry name" value="ATP-BINDING CASSETTE SUB-FAMILY B"/>
    <property type="match status" value="1"/>
</dbReference>
<dbReference type="InterPro" id="IPR003593">
    <property type="entry name" value="AAA+_ATPase"/>
</dbReference>
<dbReference type="Pfam" id="PF00005">
    <property type="entry name" value="ABC_tran"/>
    <property type="match status" value="1"/>
</dbReference>
<feature type="domain" description="ABC transporter" evidence="9">
    <location>
        <begin position="488"/>
        <end position="714"/>
    </location>
</feature>
<feature type="transmembrane region" description="Helical" evidence="8">
    <location>
        <begin position="208"/>
        <end position="229"/>
    </location>
</feature>
<dbReference type="CDD" id="cd18567">
    <property type="entry name" value="ABC_6TM_CvaB_RaxB_like"/>
    <property type="match status" value="1"/>
</dbReference>
<dbReference type="InterPro" id="IPR003439">
    <property type="entry name" value="ABC_transporter-like_ATP-bd"/>
</dbReference>
<evidence type="ECO:0000256" key="8">
    <source>
        <dbReference type="SAM" id="Phobius"/>
    </source>
</evidence>
<dbReference type="SUPFAM" id="SSF90123">
    <property type="entry name" value="ABC transporter transmembrane region"/>
    <property type="match status" value="1"/>
</dbReference>
<dbReference type="PANTHER" id="PTHR24221:SF606">
    <property type="entry name" value="COLICIN V SECRETION-PROCESSING ATP-BINDING PROTEIN"/>
    <property type="match status" value="1"/>
</dbReference>
<evidence type="ECO:0000256" key="3">
    <source>
        <dbReference type="ARBA" id="ARBA00022692"/>
    </source>
</evidence>
<dbReference type="PROSITE" id="PS50893">
    <property type="entry name" value="ABC_TRANSPORTER_2"/>
    <property type="match status" value="1"/>
</dbReference>
<evidence type="ECO:0000259" key="10">
    <source>
        <dbReference type="PROSITE" id="PS50929"/>
    </source>
</evidence>
<dbReference type="PROSITE" id="PS50929">
    <property type="entry name" value="ABC_TM1F"/>
    <property type="match status" value="1"/>
</dbReference>
<feature type="transmembrane region" description="Helical" evidence="8">
    <location>
        <begin position="409"/>
        <end position="432"/>
    </location>
</feature>
<feature type="transmembrane region" description="Helical" evidence="8">
    <location>
        <begin position="20"/>
        <end position="42"/>
    </location>
</feature>
<feature type="transmembrane region" description="Helical" evidence="8">
    <location>
        <begin position="295"/>
        <end position="325"/>
    </location>
</feature>
<dbReference type="InterPro" id="IPR011527">
    <property type="entry name" value="ABC1_TM_dom"/>
</dbReference>
<proteinExistence type="predicted"/>
<evidence type="ECO:0000256" key="2">
    <source>
        <dbReference type="ARBA" id="ARBA00022475"/>
    </source>
</evidence>
<keyword evidence="7 8" id="KW-0472">Membrane</keyword>
<dbReference type="InterPro" id="IPR033838">
    <property type="entry name" value="CvaB_peptidase"/>
</dbReference>
<dbReference type="InterPro" id="IPR027417">
    <property type="entry name" value="P-loop_NTPase"/>
</dbReference>
<evidence type="ECO:0000256" key="4">
    <source>
        <dbReference type="ARBA" id="ARBA00022741"/>
    </source>
</evidence>
<dbReference type="SMART" id="SM00382">
    <property type="entry name" value="AAA"/>
    <property type="match status" value="1"/>
</dbReference>
<dbReference type="InterPro" id="IPR039421">
    <property type="entry name" value="Type_1_exporter"/>
</dbReference>
<sequence>MRFSILPELTFWSSRRLPVLLQTEGAECGLACIAMVASYWGHRTDIPSMRRRFSVSMKGINLKGLMAIASGLSLQTRPLKLDLQHLPELKLPCILHWDLNHFVVLESVWATHVVVHDPAVGERRMALDEFAKHFTGIALELTPTAQFTAKEERQQFSLVSLMGHVVGLRRGLLQLLALGLALQVCALIAPFYMQWIVDEALLASDRDLITVLGCGFLLLVLLQTAIGAVRSWVTTVLSTSLNLQWLGNAFVHLLKLPLPYFEKRHTGDIVSRFSSIQQIQTSLTTQFVEGIIDGILVLGTLVMMLLYSTTLAAVACIAVLLYALLRWAIFRPLRDANSEQIIHAAKQQSHFMETVRGMQSIRLFGRSEERRSGWMNSLTDEFNAHLRIAKLSVSYQTTNTLLFSGERVIVIWLAALAVLSNEFSVGMVFAFISYKDQFSQRTASLIDKLFELRMMRLHGERVADIVLAEAERDDDAAEVDASHIMPSIEINNLSFRYSDSEPEVIHELNLSIPAGQSIAITGPSGCGKTTLMKLLLGLLTPTGGEIRIGGMPLGTLGLSNYRQMLGTVMQDDTLFAGSIADNISFFDPMVDMQRVYGCAELAAIAPEIAAMPMAFNTLIGDIGTGLSGGQKQRILLARALYKDPKILVLDEATSHLDVWNEQAVNQAIQKIPLTRIIVAHRPETIQMAERVIVLHNGQVAQDVNKPTSEDQQAA</sequence>
<reference evidence="13" key="1">
    <citation type="journal article" date="2019" name="Int. J. Syst. Evol. Microbiol.">
        <title>The Global Catalogue of Microorganisms (GCM) 10K type strain sequencing project: providing services to taxonomists for standard genome sequencing and annotation.</title>
        <authorList>
            <consortium name="The Broad Institute Genomics Platform"/>
            <consortium name="The Broad Institute Genome Sequencing Center for Infectious Disease"/>
            <person name="Wu L."/>
            <person name="Ma J."/>
        </authorList>
    </citation>
    <scope>NUCLEOTIDE SEQUENCE [LARGE SCALE GENOMIC DNA]</scope>
    <source>
        <strain evidence="13">CCUG 43111</strain>
    </source>
</reference>
<keyword evidence="3 8" id="KW-0812">Transmembrane</keyword>
<keyword evidence="6 8" id="KW-1133">Transmembrane helix</keyword>
<dbReference type="InterPro" id="IPR036640">
    <property type="entry name" value="ABC1_TM_sf"/>
</dbReference>
<dbReference type="Gene3D" id="3.90.70.10">
    <property type="entry name" value="Cysteine proteinases"/>
    <property type="match status" value="1"/>
</dbReference>
<dbReference type="SUPFAM" id="SSF52540">
    <property type="entry name" value="P-loop containing nucleoside triphosphate hydrolases"/>
    <property type="match status" value="1"/>
</dbReference>
<dbReference type="PROSITE" id="PS50990">
    <property type="entry name" value="PEPTIDASE_C39"/>
    <property type="match status" value="1"/>
</dbReference>
<accession>A0ABW0MKB5</accession>
<dbReference type="Pfam" id="PF03412">
    <property type="entry name" value="Peptidase_C39"/>
    <property type="match status" value="1"/>
</dbReference>
<evidence type="ECO:0000313" key="12">
    <source>
        <dbReference type="EMBL" id="MFC5477582.1"/>
    </source>
</evidence>
<evidence type="ECO:0000256" key="5">
    <source>
        <dbReference type="ARBA" id="ARBA00022840"/>
    </source>
</evidence>
<keyword evidence="13" id="KW-1185">Reference proteome</keyword>
<keyword evidence="5" id="KW-0067">ATP-binding</keyword>
<keyword evidence="4" id="KW-0547">Nucleotide-binding</keyword>
<comment type="caution">
    <text evidence="12">The sequence shown here is derived from an EMBL/GenBank/DDBJ whole genome shotgun (WGS) entry which is preliminary data.</text>
</comment>